<evidence type="ECO:0000313" key="3">
    <source>
        <dbReference type="EMBL" id="OIJ96381.1"/>
    </source>
</evidence>
<feature type="transmembrane region" description="Helical" evidence="1">
    <location>
        <begin position="30"/>
        <end position="53"/>
    </location>
</feature>
<evidence type="ECO:0000259" key="2">
    <source>
        <dbReference type="SMART" id="SM00563"/>
    </source>
</evidence>
<dbReference type="GO" id="GO:0016746">
    <property type="term" value="F:acyltransferase activity"/>
    <property type="evidence" value="ECO:0007669"/>
    <property type="project" value="InterPro"/>
</dbReference>
<sequence>MTDASTSQRHAARLAGALVTGLRRTATTTLLFALIPTVATLALAAGVLCAPVSLVTRGPWKPVRITSFALFYLLVDLAGLMAAAILWVRQLPDKQNREERRAADAFAVLERLLRLLRRAGERVFRLRVEVMPSPPGETGHAVVPVLVFARHAGVGDSFLLLQILLSQAGLRPHTVLKRTLRADPALDVLIGRVPHCFLPPLDGRAEDAIGELAAKLGPGDALVIFPEGGNFTPRRRRRAIASLRRRGLPRRASRAAQMHHVLPPLDAGALAAIAAAPAADVAFVAHTGLDVVHSARTVWSQLPLRDGVRARWWRIPASRVPLGDDARSEWLLTQWARVDHWITDHATPDAAHA</sequence>
<name>A0A1S2PRD6_9ACTN</name>
<dbReference type="SUPFAM" id="SSF69593">
    <property type="entry name" value="Glycerol-3-phosphate (1)-acyltransferase"/>
    <property type="match status" value="1"/>
</dbReference>
<keyword evidence="4" id="KW-1185">Reference proteome</keyword>
<dbReference type="AlphaFoldDB" id="A0A1S2PRD6"/>
<comment type="caution">
    <text evidence="3">The sequence shown here is derived from an EMBL/GenBank/DDBJ whole genome shotgun (WGS) entry which is preliminary data.</text>
</comment>
<feature type="domain" description="Phospholipid/glycerol acyltransferase" evidence="2">
    <location>
        <begin position="145"/>
        <end position="255"/>
    </location>
</feature>
<gene>
    <name evidence="3" type="ORF">BIV23_33105</name>
</gene>
<protein>
    <recommendedName>
        <fullName evidence="2">Phospholipid/glycerol acyltransferase domain-containing protein</fullName>
    </recommendedName>
</protein>
<accession>A0A1S2PRD6</accession>
<keyword evidence="1" id="KW-1133">Transmembrane helix</keyword>
<feature type="transmembrane region" description="Helical" evidence="1">
    <location>
        <begin position="65"/>
        <end position="88"/>
    </location>
</feature>
<dbReference type="SMART" id="SM00563">
    <property type="entry name" value="PlsC"/>
    <property type="match status" value="1"/>
</dbReference>
<dbReference type="Proteomes" id="UP000179642">
    <property type="component" value="Unassembled WGS sequence"/>
</dbReference>
<dbReference type="InterPro" id="IPR002123">
    <property type="entry name" value="Plipid/glycerol_acylTrfase"/>
</dbReference>
<dbReference type="EMBL" id="MLYO01000062">
    <property type="protein sequence ID" value="OIJ96381.1"/>
    <property type="molecule type" value="Genomic_DNA"/>
</dbReference>
<dbReference type="OrthoDB" id="7054180at2"/>
<keyword evidence="1" id="KW-0472">Membrane</keyword>
<keyword evidence="1" id="KW-0812">Transmembrane</keyword>
<organism evidence="3 4">
    <name type="scientific">Streptomyces monashensis</name>
    <dbReference type="NCBI Taxonomy" id="1678012"/>
    <lineage>
        <taxon>Bacteria</taxon>
        <taxon>Bacillati</taxon>
        <taxon>Actinomycetota</taxon>
        <taxon>Actinomycetes</taxon>
        <taxon>Kitasatosporales</taxon>
        <taxon>Streptomycetaceae</taxon>
        <taxon>Streptomyces</taxon>
    </lineage>
</organism>
<proteinExistence type="predicted"/>
<dbReference type="RefSeq" id="WP_071384669.1">
    <property type="nucleotide sequence ID" value="NZ_MLYO01000062.1"/>
</dbReference>
<reference evidence="3 4" key="1">
    <citation type="submission" date="2016-10" db="EMBL/GenBank/DDBJ databases">
        <title>Genome sequence of Streptomyces sp. MUSC 1.</title>
        <authorList>
            <person name="Lee L.-H."/>
            <person name="Ser H.-L."/>
            <person name="Law J.W.-F."/>
        </authorList>
    </citation>
    <scope>NUCLEOTIDE SEQUENCE [LARGE SCALE GENOMIC DNA]</scope>
    <source>
        <strain evidence="3 4">MUSC 1</strain>
    </source>
</reference>
<evidence type="ECO:0000256" key="1">
    <source>
        <dbReference type="SAM" id="Phobius"/>
    </source>
</evidence>
<evidence type="ECO:0000313" key="4">
    <source>
        <dbReference type="Proteomes" id="UP000179642"/>
    </source>
</evidence>
<dbReference type="Pfam" id="PF01553">
    <property type="entry name" value="Acyltransferase"/>
    <property type="match status" value="1"/>
</dbReference>